<feature type="chain" id="PRO_5039516026" description="Pyrroloquinoline-quinone binding quinoprotein" evidence="1">
    <location>
        <begin position="19"/>
        <end position="503"/>
    </location>
</feature>
<organism evidence="2 3">
    <name type="scientific">Glaciihabitans tibetensis</name>
    <dbReference type="NCBI Taxonomy" id="1266600"/>
    <lineage>
        <taxon>Bacteria</taxon>
        <taxon>Bacillati</taxon>
        <taxon>Actinomycetota</taxon>
        <taxon>Actinomycetes</taxon>
        <taxon>Micrococcales</taxon>
        <taxon>Microbacteriaceae</taxon>
        <taxon>Glaciihabitans</taxon>
    </lineage>
</organism>
<evidence type="ECO:0008006" key="4">
    <source>
        <dbReference type="Google" id="ProtNLM"/>
    </source>
</evidence>
<feature type="signal peptide" evidence="1">
    <location>
        <begin position="1"/>
        <end position="18"/>
    </location>
</feature>
<gene>
    <name evidence="2" type="ORF">B0I08_101755</name>
</gene>
<dbReference type="Proteomes" id="UP000237983">
    <property type="component" value="Unassembled WGS sequence"/>
</dbReference>
<keyword evidence="3" id="KW-1185">Reference proteome</keyword>
<evidence type="ECO:0000313" key="3">
    <source>
        <dbReference type="Proteomes" id="UP000237983"/>
    </source>
</evidence>
<dbReference type="EMBL" id="PVTL01000001">
    <property type="protein sequence ID" value="PRY70618.1"/>
    <property type="molecule type" value="Genomic_DNA"/>
</dbReference>
<keyword evidence="1" id="KW-0732">Signal</keyword>
<evidence type="ECO:0000256" key="1">
    <source>
        <dbReference type="SAM" id="SignalP"/>
    </source>
</evidence>
<evidence type="ECO:0000313" key="2">
    <source>
        <dbReference type="EMBL" id="PRY70618.1"/>
    </source>
</evidence>
<reference evidence="2 3" key="1">
    <citation type="submission" date="2018-03" db="EMBL/GenBank/DDBJ databases">
        <title>Genomic Encyclopedia of Type Strains, Phase III (KMG-III): the genomes of soil and plant-associated and newly described type strains.</title>
        <authorList>
            <person name="Whitman W."/>
        </authorList>
    </citation>
    <scope>NUCLEOTIDE SEQUENCE [LARGE SCALE GENOMIC DNA]</scope>
    <source>
        <strain evidence="2 3">CGMCC 1.12484</strain>
    </source>
</reference>
<dbReference type="RefSeq" id="WP_106209863.1">
    <property type="nucleotide sequence ID" value="NZ_PVTL01000001.1"/>
</dbReference>
<name>A0A2T0VK80_9MICO</name>
<protein>
    <recommendedName>
        <fullName evidence="4">Pyrroloquinoline-quinone binding quinoprotein</fullName>
    </recommendedName>
</protein>
<proteinExistence type="predicted"/>
<dbReference type="AlphaFoldDB" id="A0A2T0VK80"/>
<sequence length="503" mass="52219">MNRTVPIAVAGIALIALLAGCTGGPAPDASDDPTAEATPEALVLDLTTQVEPTWTVAADLLGDPASIDGYVGSYVEAADRSMNAVVWDAATGQEMWRDIADPGMGTRGVPFWLDLFEFDGASYATYLRQEMGTQKTELIIADLATGTPVHTIADVFALGRPFACADDTKVCGVGSLADTYSSDQGDFRVDVATGEAAMFNDETVAAGARPLGANIYGTLGRPANGNVEMIGYNSDGTSRWEVPYSDIFGEGYSSDAGYTWTGEGATGLIVGSGFYLEPARGTDSPYTLDETAQKLVGVDANDGSVVWSLPGVATCSLGRIDVEESPGVQPFCRINAGTTEVGPLVEGVERTVTTTGLDMTLVGVNMATGDIEWEVPLGGDLANSVSSYAVGFATGTNPLKLAVVDGVVVPINAVTGVVGDPVTEGTVACSQQRKFYVTYYPHTTGGEREFVAGSDTFPCDLAKTPLAQTSYSPDAIRIAGTALGDDRYLIGGAAGLSMFTVAK</sequence>
<comment type="caution">
    <text evidence="2">The sequence shown here is derived from an EMBL/GenBank/DDBJ whole genome shotgun (WGS) entry which is preliminary data.</text>
</comment>
<dbReference type="PROSITE" id="PS51257">
    <property type="entry name" value="PROKAR_LIPOPROTEIN"/>
    <property type="match status" value="1"/>
</dbReference>
<dbReference type="OrthoDB" id="256225at2"/>
<accession>A0A2T0VK80</accession>